<feature type="domain" description="RNase H type-1" evidence="1">
    <location>
        <begin position="38"/>
        <end position="120"/>
    </location>
</feature>
<name>B9RRI1_RICCO</name>
<keyword evidence="3" id="KW-1185">Reference proteome</keyword>
<dbReference type="PANTHER" id="PTHR47723:SF19">
    <property type="entry name" value="POLYNUCLEOTIDYL TRANSFERASE, RIBONUCLEASE H-LIKE SUPERFAMILY PROTEIN"/>
    <property type="match status" value="1"/>
</dbReference>
<reference evidence="3" key="1">
    <citation type="journal article" date="2010" name="Nat. Biotechnol.">
        <title>Draft genome sequence of the oilseed species Ricinus communis.</title>
        <authorList>
            <person name="Chan A.P."/>
            <person name="Crabtree J."/>
            <person name="Zhao Q."/>
            <person name="Lorenzi H."/>
            <person name="Orvis J."/>
            <person name="Puiu D."/>
            <person name="Melake-Berhan A."/>
            <person name="Jones K.M."/>
            <person name="Redman J."/>
            <person name="Chen G."/>
            <person name="Cahoon E.B."/>
            <person name="Gedil M."/>
            <person name="Stanke M."/>
            <person name="Haas B.J."/>
            <person name="Wortman J.R."/>
            <person name="Fraser-Liggett C.M."/>
            <person name="Ravel J."/>
            <person name="Rabinowicz P.D."/>
        </authorList>
    </citation>
    <scope>NUCLEOTIDE SEQUENCE [LARGE SCALE GENOMIC DNA]</scope>
    <source>
        <strain evidence="3">cv. Hale</strain>
    </source>
</reference>
<dbReference type="PANTHER" id="PTHR47723">
    <property type="entry name" value="OS05G0353850 PROTEIN"/>
    <property type="match status" value="1"/>
</dbReference>
<evidence type="ECO:0000313" key="2">
    <source>
        <dbReference type="EMBL" id="EEF46034.1"/>
    </source>
</evidence>
<gene>
    <name evidence="2" type="ORF">RCOM_1402570</name>
</gene>
<organism evidence="2 3">
    <name type="scientific">Ricinus communis</name>
    <name type="common">Castor bean</name>
    <dbReference type="NCBI Taxonomy" id="3988"/>
    <lineage>
        <taxon>Eukaryota</taxon>
        <taxon>Viridiplantae</taxon>
        <taxon>Streptophyta</taxon>
        <taxon>Embryophyta</taxon>
        <taxon>Tracheophyta</taxon>
        <taxon>Spermatophyta</taxon>
        <taxon>Magnoliopsida</taxon>
        <taxon>eudicotyledons</taxon>
        <taxon>Gunneridae</taxon>
        <taxon>Pentapetalae</taxon>
        <taxon>rosids</taxon>
        <taxon>fabids</taxon>
        <taxon>Malpighiales</taxon>
        <taxon>Euphorbiaceae</taxon>
        <taxon>Acalyphoideae</taxon>
        <taxon>Acalypheae</taxon>
        <taxon>Ricinus</taxon>
    </lineage>
</organism>
<evidence type="ECO:0000313" key="3">
    <source>
        <dbReference type="Proteomes" id="UP000008311"/>
    </source>
</evidence>
<dbReference type="InParanoid" id="B9RRI1"/>
<sequence>MFNQNLLFPPITNHVSGSLALSLGWVKFNSDVAKMEGNKYVGSIGRNASCNFIDGLTKTIHCSLVLQEEAVALREAVNLAISTGVSKVVSEFDAADLLDMATRRNISWEVEAIISDILHI</sequence>
<accession>B9RRI1</accession>
<dbReference type="EMBL" id="EQ973804">
    <property type="protein sequence ID" value="EEF46034.1"/>
    <property type="molecule type" value="Genomic_DNA"/>
</dbReference>
<proteinExistence type="predicted"/>
<dbReference type="InterPro" id="IPR053151">
    <property type="entry name" value="RNase_H-like"/>
</dbReference>
<dbReference type="InterPro" id="IPR002156">
    <property type="entry name" value="RNaseH_domain"/>
</dbReference>
<dbReference type="Proteomes" id="UP000008311">
    <property type="component" value="Unassembled WGS sequence"/>
</dbReference>
<protein>
    <recommendedName>
        <fullName evidence="1">RNase H type-1 domain-containing protein</fullName>
    </recommendedName>
</protein>
<dbReference type="GO" id="GO:0004523">
    <property type="term" value="F:RNA-DNA hybrid ribonuclease activity"/>
    <property type="evidence" value="ECO:0007669"/>
    <property type="project" value="InterPro"/>
</dbReference>
<dbReference type="Pfam" id="PF13456">
    <property type="entry name" value="RVT_3"/>
    <property type="match status" value="1"/>
</dbReference>
<dbReference type="GO" id="GO:0003676">
    <property type="term" value="F:nucleic acid binding"/>
    <property type="evidence" value="ECO:0007669"/>
    <property type="project" value="InterPro"/>
</dbReference>
<dbReference type="AlphaFoldDB" id="B9RRI1"/>
<evidence type="ECO:0000259" key="1">
    <source>
        <dbReference type="Pfam" id="PF13456"/>
    </source>
</evidence>